<sequence length="123" mass="12976">MRSQTLALLLLPVLVLVVLSAGLHAGSAERRRITSGRRRGRAHVWGCAVAGAVVGLIGGAAVGALSGVVNHQDVAHAAVGGTYFMVPGMLLGLAAGITRWLVIRAARRRRLSERIGTRLARRR</sequence>
<name>A0ABQ6HNW9_9MICO</name>
<keyword evidence="1" id="KW-0812">Transmembrane</keyword>
<feature type="transmembrane region" description="Helical" evidence="1">
    <location>
        <begin position="44"/>
        <end position="69"/>
    </location>
</feature>
<evidence type="ECO:0008006" key="4">
    <source>
        <dbReference type="Google" id="ProtNLM"/>
    </source>
</evidence>
<feature type="transmembrane region" description="Helical" evidence="1">
    <location>
        <begin position="81"/>
        <end position="102"/>
    </location>
</feature>
<dbReference type="EMBL" id="BSUJ01000001">
    <property type="protein sequence ID" value="GMA20154.1"/>
    <property type="molecule type" value="Genomic_DNA"/>
</dbReference>
<comment type="caution">
    <text evidence="2">The sequence shown here is derived from an EMBL/GenBank/DDBJ whole genome shotgun (WGS) entry which is preliminary data.</text>
</comment>
<evidence type="ECO:0000313" key="2">
    <source>
        <dbReference type="EMBL" id="GMA20154.1"/>
    </source>
</evidence>
<feature type="transmembrane region" description="Helical" evidence="1">
    <location>
        <begin position="6"/>
        <end position="23"/>
    </location>
</feature>
<keyword evidence="1" id="KW-0472">Membrane</keyword>
<organism evidence="2 3">
    <name type="scientific">Arsenicicoccus piscis</name>
    <dbReference type="NCBI Taxonomy" id="673954"/>
    <lineage>
        <taxon>Bacteria</taxon>
        <taxon>Bacillati</taxon>
        <taxon>Actinomycetota</taxon>
        <taxon>Actinomycetes</taxon>
        <taxon>Micrococcales</taxon>
        <taxon>Intrasporangiaceae</taxon>
        <taxon>Arsenicicoccus</taxon>
    </lineage>
</organism>
<gene>
    <name evidence="2" type="ORF">GCM10025862_21750</name>
</gene>
<keyword evidence="1" id="KW-1133">Transmembrane helix</keyword>
<dbReference type="RefSeq" id="WP_241444944.1">
    <property type="nucleotide sequence ID" value="NZ_BSUJ01000001.1"/>
</dbReference>
<evidence type="ECO:0000256" key="1">
    <source>
        <dbReference type="SAM" id="Phobius"/>
    </source>
</evidence>
<reference evidence="3" key="1">
    <citation type="journal article" date="2019" name="Int. J. Syst. Evol. Microbiol.">
        <title>The Global Catalogue of Microorganisms (GCM) 10K type strain sequencing project: providing services to taxonomists for standard genome sequencing and annotation.</title>
        <authorList>
            <consortium name="The Broad Institute Genomics Platform"/>
            <consortium name="The Broad Institute Genome Sequencing Center for Infectious Disease"/>
            <person name="Wu L."/>
            <person name="Ma J."/>
        </authorList>
    </citation>
    <scope>NUCLEOTIDE SEQUENCE [LARGE SCALE GENOMIC DNA]</scope>
    <source>
        <strain evidence="3">NBRC 105830</strain>
    </source>
</reference>
<proteinExistence type="predicted"/>
<accession>A0ABQ6HNW9</accession>
<keyword evidence="3" id="KW-1185">Reference proteome</keyword>
<evidence type="ECO:0000313" key="3">
    <source>
        <dbReference type="Proteomes" id="UP001157109"/>
    </source>
</evidence>
<dbReference type="Proteomes" id="UP001157109">
    <property type="component" value="Unassembled WGS sequence"/>
</dbReference>
<protein>
    <recommendedName>
        <fullName evidence="4">MotA/TolQ/ExbB proton channel domain-containing protein</fullName>
    </recommendedName>
</protein>